<proteinExistence type="predicted"/>
<keyword evidence="2" id="KW-1185">Reference proteome</keyword>
<reference evidence="2" key="1">
    <citation type="submission" date="2014-09" db="EMBL/GenBank/DDBJ databases">
        <authorList>
            <person name="Mudge J."/>
            <person name="Ramaraj T."/>
            <person name="Lindquist I.E."/>
            <person name="Bharti A.K."/>
            <person name="Sundararajan A."/>
            <person name="Cameron C.T."/>
            <person name="Woodward J.E."/>
            <person name="May G.D."/>
            <person name="Brubaker C."/>
            <person name="Broadhvest J."/>
            <person name="Wilkins T.A."/>
        </authorList>
    </citation>
    <scope>NUCLEOTIDE SEQUENCE</scope>
    <source>
        <strain evidence="2">cv. AKA8401</strain>
    </source>
</reference>
<accession>A0A0B0NZ83</accession>
<evidence type="ECO:0000313" key="2">
    <source>
        <dbReference type="Proteomes" id="UP000032142"/>
    </source>
</evidence>
<dbReference type="AlphaFoldDB" id="A0A0B0NZ83"/>
<dbReference type="Proteomes" id="UP000032142">
    <property type="component" value="Unassembled WGS sequence"/>
</dbReference>
<sequence>MAHSLAHGRVWSFRRAYGLNTRTCGWPCDRSRYTL</sequence>
<name>A0A0B0NZ83_GOSAR</name>
<protein>
    <submittedName>
        <fullName evidence="1">Uncharacterized protein</fullName>
    </submittedName>
</protein>
<gene>
    <name evidence="1" type="ORF">F383_23380</name>
</gene>
<dbReference type="EMBL" id="KN409482">
    <property type="protein sequence ID" value="KHG17957.1"/>
    <property type="molecule type" value="Genomic_DNA"/>
</dbReference>
<organism evidence="1 2">
    <name type="scientific">Gossypium arboreum</name>
    <name type="common">Tree cotton</name>
    <name type="synonym">Gossypium nanking</name>
    <dbReference type="NCBI Taxonomy" id="29729"/>
    <lineage>
        <taxon>Eukaryota</taxon>
        <taxon>Viridiplantae</taxon>
        <taxon>Streptophyta</taxon>
        <taxon>Embryophyta</taxon>
        <taxon>Tracheophyta</taxon>
        <taxon>Spermatophyta</taxon>
        <taxon>Magnoliopsida</taxon>
        <taxon>eudicotyledons</taxon>
        <taxon>Gunneridae</taxon>
        <taxon>Pentapetalae</taxon>
        <taxon>rosids</taxon>
        <taxon>malvids</taxon>
        <taxon>Malvales</taxon>
        <taxon>Malvaceae</taxon>
        <taxon>Malvoideae</taxon>
        <taxon>Gossypium</taxon>
    </lineage>
</organism>
<evidence type="ECO:0000313" key="1">
    <source>
        <dbReference type="EMBL" id="KHG17957.1"/>
    </source>
</evidence>